<proteinExistence type="predicted"/>
<feature type="non-terminal residue" evidence="1">
    <location>
        <position position="1"/>
    </location>
</feature>
<sequence>SLTLSTVVLFNKSDITNIFISFFEYTA</sequence>
<dbReference type="AlphaFoldDB" id="A0A382PLH8"/>
<evidence type="ECO:0000313" key="1">
    <source>
        <dbReference type="EMBL" id="SVC73505.1"/>
    </source>
</evidence>
<dbReference type="EMBL" id="UINC01107834">
    <property type="protein sequence ID" value="SVC73505.1"/>
    <property type="molecule type" value="Genomic_DNA"/>
</dbReference>
<organism evidence="1">
    <name type="scientific">marine metagenome</name>
    <dbReference type="NCBI Taxonomy" id="408172"/>
    <lineage>
        <taxon>unclassified sequences</taxon>
        <taxon>metagenomes</taxon>
        <taxon>ecological metagenomes</taxon>
    </lineage>
</organism>
<reference evidence="1" key="1">
    <citation type="submission" date="2018-05" db="EMBL/GenBank/DDBJ databases">
        <authorList>
            <person name="Lanie J.A."/>
            <person name="Ng W.-L."/>
            <person name="Kazmierczak K.M."/>
            <person name="Andrzejewski T.M."/>
            <person name="Davidsen T.M."/>
            <person name="Wayne K.J."/>
            <person name="Tettelin H."/>
            <person name="Glass J.I."/>
            <person name="Rusch D."/>
            <person name="Podicherti R."/>
            <person name="Tsui H.-C.T."/>
            <person name="Winkler M.E."/>
        </authorList>
    </citation>
    <scope>NUCLEOTIDE SEQUENCE</scope>
</reference>
<gene>
    <name evidence="1" type="ORF">METZ01_LOCUS326359</name>
</gene>
<protein>
    <submittedName>
        <fullName evidence="1">Uncharacterized protein</fullName>
    </submittedName>
</protein>
<accession>A0A382PLH8</accession>
<name>A0A382PLH8_9ZZZZ</name>